<dbReference type="Proteomes" id="UP000270866">
    <property type="component" value="Unassembled WGS sequence"/>
</dbReference>
<reference evidence="2 3" key="1">
    <citation type="journal article" date="2018" name="Sci. Rep.">
        <title>Characterisation of pathogen-specific regions and novel effector candidates in Fusarium oxysporum f. sp. cepae.</title>
        <authorList>
            <person name="Armitage A.D."/>
            <person name="Taylor A."/>
            <person name="Sobczyk M.K."/>
            <person name="Baxter L."/>
            <person name="Greenfield B.P."/>
            <person name="Bates H.J."/>
            <person name="Wilson F."/>
            <person name="Jackson A.C."/>
            <person name="Ott S."/>
            <person name="Harrison R.J."/>
            <person name="Clarkson J.P."/>
        </authorList>
    </citation>
    <scope>NUCLEOTIDE SEQUENCE [LARGE SCALE GENOMIC DNA]</scope>
    <source>
        <strain evidence="2 3">FoC_Fus2</strain>
    </source>
</reference>
<evidence type="ECO:0000313" key="2">
    <source>
        <dbReference type="EMBL" id="RKK06691.1"/>
    </source>
</evidence>
<feature type="compositionally biased region" description="Basic and acidic residues" evidence="1">
    <location>
        <begin position="13"/>
        <end position="30"/>
    </location>
</feature>
<dbReference type="EMBL" id="MRCU01000020">
    <property type="protein sequence ID" value="RKK06691.1"/>
    <property type="molecule type" value="Genomic_DNA"/>
</dbReference>
<evidence type="ECO:0000256" key="1">
    <source>
        <dbReference type="SAM" id="MobiDB-lite"/>
    </source>
</evidence>
<dbReference type="PANTHER" id="PTHR37012">
    <property type="entry name" value="B-ZIP TRANSCRIPTION FACTOR (EUROFUNG)-RELATED"/>
    <property type="match status" value="1"/>
</dbReference>
<dbReference type="CDD" id="cd14688">
    <property type="entry name" value="bZIP_YAP"/>
    <property type="match status" value="1"/>
</dbReference>
<dbReference type="AlphaFoldDB" id="A0A3L6MPN3"/>
<dbReference type="SUPFAM" id="SSF57959">
    <property type="entry name" value="Leucine zipper domain"/>
    <property type="match status" value="1"/>
</dbReference>
<gene>
    <name evidence="2" type="ORF">BFJ65_g18589</name>
</gene>
<dbReference type="Pfam" id="PF11905">
    <property type="entry name" value="DUF3425"/>
    <property type="match status" value="1"/>
</dbReference>
<name>A0A3L6MPN3_FUSOX</name>
<organism evidence="2 3">
    <name type="scientific">Fusarium oxysporum f. sp. cepae</name>
    <dbReference type="NCBI Taxonomy" id="396571"/>
    <lineage>
        <taxon>Eukaryota</taxon>
        <taxon>Fungi</taxon>
        <taxon>Dikarya</taxon>
        <taxon>Ascomycota</taxon>
        <taxon>Pezizomycotina</taxon>
        <taxon>Sordariomycetes</taxon>
        <taxon>Hypocreomycetidae</taxon>
        <taxon>Hypocreales</taxon>
        <taxon>Nectriaceae</taxon>
        <taxon>Fusarium</taxon>
        <taxon>Fusarium oxysporum species complex</taxon>
    </lineage>
</organism>
<dbReference type="GO" id="GO:0003700">
    <property type="term" value="F:DNA-binding transcription factor activity"/>
    <property type="evidence" value="ECO:0007669"/>
    <property type="project" value="InterPro"/>
</dbReference>
<evidence type="ECO:0000313" key="3">
    <source>
        <dbReference type="Proteomes" id="UP000270866"/>
    </source>
</evidence>
<feature type="compositionally biased region" description="Basic residues" evidence="1">
    <location>
        <begin position="31"/>
        <end position="48"/>
    </location>
</feature>
<evidence type="ECO:0008006" key="4">
    <source>
        <dbReference type="Google" id="ProtNLM"/>
    </source>
</evidence>
<protein>
    <recommendedName>
        <fullName evidence="4">BZIP domain-containing protein</fullName>
    </recommendedName>
</protein>
<accession>A0A3L6MPN3</accession>
<feature type="compositionally biased region" description="Polar residues" evidence="1">
    <location>
        <begin position="123"/>
        <end position="132"/>
    </location>
</feature>
<feature type="region of interest" description="Disordered" evidence="1">
    <location>
        <begin position="1"/>
        <end position="51"/>
    </location>
</feature>
<sequence length="483" mass="54828">MASRTDSLSSTNCERDSALDVHETPGADIRRARKRATDRKSQRQHRERQKAYVRQLEDTVRFFKDKPGQSNDGEISELIKRQERLQARCHQLEAVLMRIRGLATIPDDGSRPLNKAAGEGMAQSPSTTQPLSPQDDLPNPPNNSQSLSGIGLSMQTQNREDVLQTGTSQKSNISFPENLDYLDLSQYFPLSPQESTFATYQGHDCEEVVIEDQSSHHTEQEVGLSGDSGQMDPSLEHCIDSIIDGTTVGLDIAPVSLLARVPGVTELITAQSQVSACDDAPRYLDFPKISKDLCAWDRIVIRIIDEARFQYRCGMLSASAPSLKTVLTGQSTDVLALRLYHHICSAGPLPLHLLLSIFWVQYLFLRWHVLETRADYLRIPEFMRPTDLERRIPHKPCIGLLVWPDVRRTLVRDDNSLDPEYIGHELMRHMSVEWRPFDHVTGDLIGSTDIFAIIEAQACKWESWKVDKRFTEKHRRFVHCSFE</sequence>
<dbReference type="InterPro" id="IPR046347">
    <property type="entry name" value="bZIP_sf"/>
</dbReference>
<feature type="compositionally biased region" description="Polar residues" evidence="1">
    <location>
        <begin position="1"/>
        <end position="12"/>
    </location>
</feature>
<feature type="region of interest" description="Disordered" evidence="1">
    <location>
        <begin position="104"/>
        <end position="149"/>
    </location>
</feature>
<dbReference type="InterPro" id="IPR021833">
    <property type="entry name" value="DUF3425"/>
</dbReference>
<comment type="caution">
    <text evidence="2">The sequence shown here is derived from an EMBL/GenBank/DDBJ whole genome shotgun (WGS) entry which is preliminary data.</text>
</comment>
<proteinExistence type="predicted"/>
<dbReference type="Gene3D" id="1.20.5.170">
    <property type="match status" value="1"/>
</dbReference>